<accession>A0ABV8LWS0</accession>
<proteinExistence type="predicted"/>
<dbReference type="Gene3D" id="3.40.50.11190">
    <property type="match status" value="1"/>
</dbReference>
<dbReference type="Gene3D" id="3.40.50.2000">
    <property type="entry name" value="Glycogen Phosphorylase B"/>
    <property type="match status" value="1"/>
</dbReference>
<organism evidence="1 2">
    <name type="scientific">Hamadaea flava</name>
    <dbReference type="NCBI Taxonomy" id="1742688"/>
    <lineage>
        <taxon>Bacteria</taxon>
        <taxon>Bacillati</taxon>
        <taxon>Actinomycetota</taxon>
        <taxon>Actinomycetes</taxon>
        <taxon>Micromonosporales</taxon>
        <taxon>Micromonosporaceae</taxon>
        <taxon>Hamadaea</taxon>
    </lineage>
</organism>
<dbReference type="EMBL" id="JBHSAY010000022">
    <property type="protein sequence ID" value="MFC4135502.1"/>
    <property type="molecule type" value="Genomic_DNA"/>
</dbReference>
<comment type="caution">
    <text evidence="1">The sequence shown here is derived from an EMBL/GenBank/DDBJ whole genome shotgun (WGS) entry which is preliminary data.</text>
</comment>
<reference evidence="2" key="1">
    <citation type="journal article" date="2019" name="Int. J. Syst. Evol. Microbiol.">
        <title>The Global Catalogue of Microorganisms (GCM) 10K type strain sequencing project: providing services to taxonomists for standard genome sequencing and annotation.</title>
        <authorList>
            <consortium name="The Broad Institute Genomics Platform"/>
            <consortium name="The Broad Institute Genome Sequencing Center for Infectious Disease"/>
            <person name="Wu L."/>
            <person name="Ma J."/>
        </authorList>
    </citation>
    <scope>NUCLEOTIDE SEQUENCE [LARGE SCALE GENOMIC DNA]</scope>
    <source>
        <strain evidence="2">CGMCC 4.7289</strain>
    </source>
</reference>
<evidence type="ECO:0000313" key="2">
    <source>
        <dbReference type="Proteomes" id="UP001595816"/>
    </source>
</evidence>
<dbReference type="Proteomes" id="UP001595816">
    <property type="component" value="Unassembled WGS sequence"/>
</dbReference>
<gene>
    <name evidence="1" type="ORF">ACFOZ4_33225</name>
</gene>
<evidence type="ECO:0000313" key="1">
    <source>
        <dbReference type="EMBL" id="MFC4135502.1"/>
    </source>
</evidence>
<dbReference type="SUPFAM" id="SSF53756">
    <property type="entry name" value="UDP-Glycosyltransferase/glycogen phosphorylase"/>
    <property type="match status" value="1"/>
</dbReference>
<sequence>MSGIRIGIRCDAGPTTGVGHLVRGIALAEELTSRGVDVVFLGDVGGVGWAERELRERDLPLLPGPDTPADLVAAVRDLQLSGLVVDSYTLDPSCAGAVRAFGVPVLAIVDGDIRGQEPDLFLDQNLDAELADVPTSVPRLAGLNYVLLRDSVRRLRPEQPKSAHAVPPKLLAFFGGTDAFGAAPVVIRLVLATGVPVDATVVAGSEQLRKELAQLTPGPGQELRIIDPTDRLPEHIAAADVVVSASGTSTWELLCLGAAAAMVWVVDNQWLGYERVMARGLTAGIGLLADLADSASPAADAAVVTLRELLSTPRVRTELSTRAMAVVDGRGRERVADAFLALLR</sequence>
<name>A0ABV8LWS0_9ACTN</name>
<keyword evidence="2" id="KW-1185">Reference proteome</keyword>
<protein>
    <submittedName>
        <fullName evidence="1">PseG/SpsG family protein</fullName>
    </submittedName>
</protein>
<dbReference type="RefSeq" id="WP_253756208.1">
    <property type="nucleotide sequence ID" value="NZ_JAMZDZ010000001.1"/>
</dbReference>